<protein>
    <submittedName>
        <fullName evidence="2">Uncharacterized protein</fullName>
    </submittedName>
</protein>
<dbReference type="EMBL" id="JAHQCS010000121">
    <property type="protein sequence ID" value="MBU9713121.1"/>
    <property type="molecule type" value="Genomic_DNA"/>
</dbReference>
<feature type="region of interest" description="Disordered" evidence="1">
    <location>
        <begin position="1"/>
        <end position="38"/>
    </location>
</feature>
<proteinExistence type="predicted"/>
<organism evidence="2 3">
    <name type="scientific">Evansella tamaricis</name>
    <dbReference type="NCBI Taxonomy" id="2069301"/>
    <lineage>
        <taxon>Bacteria</taxon>
        <taxon>Bacillati</taxon>
        <taxon>Bacillota</taxon>
        <taxon>Bacilli</taxon>
        <taxon>Bacillales</taxon>
        <taxon>Bacillaceae</taxon>
        <taxon>Evansella</taxon>
    </lineage>
</organism>
<gene>
    <name evidence="2" type="ORF">KS419_15420</name>
</gene>
<comment type="caution">
    <text evidence="2">The sequence shown here is derived from an EMBL/GenBank/DDBJ whole genome shotgun (WGS) entry which is preliminary data.</text>
</comment>
<evidence type="ECO:0000313" key="2">
    <source>
        <dbReference type="EMBL" id="MBU9713121.1"/>
    </source>
</evidence>
<dbReference type="Proteomes" id="UP000784880">
    <property type="component" value="Unassembled WGS sequence"/>
</dbReference>
<sequence>MDEKKQTKEKKKIPEIEKVDIPEIEHETPHPGQGEYSLQDDHFATVNNEYLNEYTKKGEIT</sequence>
<dbReference type="RefSeq" id="WP_217067291.1">
    <property type="nucleotide sequence ID" value="NZ_JAHQCS010000121.1"/>
</dbReference>
<name>A0ABS6JHL4_9BACI</name>
<feature type="compositionally biased region" description="Basic and acidic residues" evidence="1">
    <location>
        <begin position="1"/>
        <end position="29"/>
    </location>
</feature>
<evidence type="ECO:0000313" key="3">
    <source>
        <dbReference type="Proteomes" id="UP000784880"/>
    </source>
</evidence>
<evidence type="ECO:0000256" key="1">
    <source>
        <dbReference type="SAM" id="MobiDB-lite"/>
    </source>
</evidence>
<keyword evidence="3" id="KW-1185">Reference proteome</keyword>
<reference evidence="2 3" key="1">
    <citation type="submission" date="2021-06" db="EMBL/GenBank/DDBJ databases">
        <title>Bacillus sp. RD4P76, an endophyte from a halophyte.</title>
        <authorList>
            <person name="Sun J.-Q."/>
        </authorList>
    </citation>
    <scope>NUCLEOTIDE SEQUENCE [LARGE SCALE GENOMIC DNA]</scope>
    <source>
        <strain evidence="2 3">CGMCC 1.15917</strain>
    </source>
</reference>
<accession>A0ABS6JHL4</accession>